<keyword evidence="8" id="KW-1185">Reference proteome</keyword>
<evidence type="ECO:0000259" key="6">
    <source>
        <dbReference type="PROSITE" id="PS50983"/>
    </source>
</evidence>
<dbReference type="PANTHER" id="PTHR30532:SF21">
    <property type="entry name" value="SIDEROPHORE-BINDING LIPOPROTEIN YFIY-RELATED"/>
    <property type="match status" value="1"/>
</dbReference>
<feature type="signal peptide" evidence="5">
    <location>
        <begin position="1"/>
        <end position="21"/>
    </location>
</feature>
<dbReference type="PROSITE" id="PS51257">
    <property type="entry name" value="PROKAR_LIPOPROTEIN"/>
    <property type="match status" value="1"/>
</dbReference>
<feature type="domain" description="Fe/B12 periplasmic-binding" evidence="6">
    <location>
        <begin position="76"/>
        <end position="339"/>
    </location>
</feature>
<dbReference type="Gene3D" id="3.40.50.1980">
    <property type="entry name" value="Nitrogenase molybdenum iron protein domain"/>
    <property type="match status" value="2"/>
</dbReference>
<gene>
    <name evidence="7" type="ORF">DFP94_103412</name>
</gene>
<dbReference type="GO" id="GO:0030288">
    <property type="term" value="C:outer membrane-bounded periplasmic space"/>
    <property type="evidence" value="ECO:0007669"/>
    <property type="project" value="TreeGrafter"/>
</dbReference>
<dbReference type="PROSITE" id="PS50983">
    <property type="entry name" value="FE_B12_PBP"/>
    <property type="match status" value="1"/>
</dbReference>
<feature type="chain" id="PRO_5038488867" evidence="5">
    <location>
        <begin position="22"/>
        <end position="339"/>
    </location>
</feature>
<dbReference type="InterPro" id="IPR002491">
    <property type="entry name" value="ABC_transptr_periplasmic_BD"/>
</dbReference>
<evidence type="ECO:0000256" key="1">
    <source>
        <dbReference type="ARBA" id="ARBA00004196"/>
    </source>
</evidence>
<comment type="caution">
    <text evidence="7">The sequence shown here is derived from an EMBL/GenBank/DDBJ whole genome shotgun (WGS) entry which is preliminary data.</text>
</comment>
<evidence type="ECO:0000313" key="7">
    <source>
        <dbReference type="EMBL" id="RCX20680.1"/>
    </source>
</evidence>
<dbReference type="OrthoDB" id="9793175at2"/>
<dbReference type="Proteomes" id="UP000253090">
    <property type="component" value="Unassembled WGS sequence"/>
</dbReference>
<evidence type="ECO:0000256" key="5">
    <source>
        <dbReference type="SAM" id="SignalP"/>
    </source>
</evidence>
<protein>
    <submittedName>
        <fullName evidence="7">Iron complex transport system substrate-binding protein</fullName>
    </submittedName>
</protein>
<evidence type="ECO:0000256" key="3">
    <source>
        <dbReference type="ARBA" id="ARBA00022448"/>
    </source>
</evidence>
<sequence>MKSFNMIMALILALAVAGCTANSNSAGTENRGTEGGNTAKSVQAAEGEATGGDGGQGPRTIEHALGTVTLEKKPERVVVLFNGMVDITAALEVKPVGAVESWEQKPWYEFLRDKMEGVKDLGEENQPNLEAIVALKPDLIIGTKTRHEKIYPQLKDIAPTLITEEIFDWKDNLEIGAKALYMDEEAAKLIADWDDRVADFKTKAGDSLKDTEVSIVRFEKDGSARFYVTGFAGTIFQELGIGRPEAQRVEGKAVVNLTSKEQMAQLDGDYIFDITRISPDDPSTENTRNDWTSHPLWSTLNGVKNGKHIEVDVITWNLSGGVLAANSMLDDVYAYFDIK</sequence>
<evidence type="ECO:0000256" key="4">
    <source>
        <dbReference type="ARBA" id="ARBA00022729"/>
    </source>
</evidence>
<proteinExistence type="inferred from homology"/>
<keyword evidence="4 5" id="KW-0732">Signal</keyword>
<comment type="subcellular location">
    <subcellularLocation>
        <location evidence="1">Cell envelope</location>
    </subcellularLocation>
</comment>
<evidence type="ECO:0000256" key="2">
    <source>
        <dbReference type="ARBA" id="ARBA00008814"/>
    </source>
</evidence>
<dbReference type="AlphaFoldDB" id="A0A369BGJ8"/>
<dbReference type="GO" id="GO:1901678">
    <property type="term" value="P:iron coordination entity transport"/>
    <property type="evidence" value="ECO:0007669"/>
    <property type="project" value="UniProtKB-ARBA"/>
</dbReference>
<evidence type="ECO:0000313" key="8">
    <source>
        <dbReference type="Proteomes" id="UP000253090"/>
    </source>
</evidence>
<dbReference type="SUPFAM" id="SSF53807">
    <property type="entry name" value="Helical backbone' metal receptor"/>
    <property type="match status" value="1"/>
</dbReference>
<dbReference type="EMBL" id="QPJW01000003">
    <property type="protein sequence ID" value="RCX20680.1"/>
    <property type="molecule type" value="Genomic_DNA"/>
</dbReference>
<comment type="similarity">
    <text evidence="2">Belongs to the bacterial solute-binding protein 8 family.</text>
</comment>
<keyword evidence="3" id="KW-0813">Transport</keyword>
<reference evidence="7 8" key="1">
    <citation type="submission" date="2018-07" db="EMBL/GenBank/DDBJ databases">
        <title>Genomic Encyclopedia of Type Strains, Phase III (KMG-III): the genomes of soil and plant-associated and newly described type strains.</title>
        <authorList>
            <person name="Whitman W."/>
        </authorList>
    </citation>
    <scope>NUCLEOTIDE SEQUENCE [LARGE SCALE GENOMIC DNA]</scope>
    <source>
        <strain evidence="7 8">CECT 8333</strain>
    </source>
</reference>
<dbReference type="RefSeq" id="WP_114496728.1">
    <property type="nucleotide sequence ID" value="NZ_QPJW01000003.1"/>
</dbReference>
<dbReference type="PANTHER" id="PTHR30532">
    <property type="entry name" value="IRON III DICITRATE-BINDING PERIPLASMIC PROTEIN"/>
    <property type="match status" value="1"/>
</dbReference>
<dbReference type="CDD" id="cd01146">
    <property type="entry name" value="FhuD"/>
    <property type="match status" value="1"/>
</dbReference>
<name>A0A369BGJ8_9BACL</name>
<organism evidence="7 8">
    <name type="scientific">Fontibacillus phaseoli</name>
    <dbReference type="NCBI Taxonomy" id="1416533"/>
    <lineage>
        <taxon>Bacteria</taxon>
        <taxon>Bacillati</taxon>
        <taxon>Bacillota</taxon>
        <taxon>Bacilli</taxon>
        <taxon>Bacillales</taxon>
        <taxon>Paenibacillaceae</taxon>
        <taxon>Fontibacillus</taxon>
    </lineage>
</organism>
<dbReference type="InterPro" id="IPR051313">
    <property type="entry name" value="Bact_iron-sidero_bind"/>
</dbReference>
<accession>A0A369BGJ8</accession>
<dbReference type="Pfam" id="PF01497">
    <property type="entry name" value="Peripla_BP_2"/>
    <property type="match status" value="1"/>
</dbReference>